<dbReference type="Gene3D" id="1.10.1740.10">
    <property type="match status" value="1"/>
</dbReference>
<keyword evidence="3" id="KW-0731">Sigma factor</keyword>
<dbReference type="InterPro" id="IPR036388">
    <property type="entry name" value="WH-like_DNA-bd_sf"/>
</dbReference>
<name>A0ABS3WD17_9BACL</name>
<evidence type="ECO:0000256" key="3">
    <source>
        <dbReference type="ARBA" id="ARBA00023082"/>
    </source>
</evidence>
<gene>
    <name evidence="8" type="ORF">I8J29_18670</name>
</gene>
<keyword evidence="9" id="KW-1185">Reference proteome</keyword>
<dbReference type="InterPro" id="IPR013324">
    <property type="entry name" value="RNA_pol_sigma_r3/r4-like"/>
</dbReference>
<evidence type="ECO:0000256" key="1">
    <source>
        <dbReference type="ARBA" id="ARBA00010641"/>
    </source>
</evidence>
<comment type="similarity">
    <text evidence="1">Belongs to the sigma-70 factor family. ECF subfamily.</text>
</comment>
<dbReference type="Proteomes" id="UP000670947">
    <property type="component" value="Unassembled WGS sequence"/>
</dbReference>
<organism evidence="8 9">
    <name type="scientific">Paenibacillus artemisiicola</name>
    <dbReference type="NCBI Taxonomy" id="1172618"/>
    <lineage>
        <taxon>Bacteria</taxon>
        <taxon>Bacillati</taxon>
        <taxon>Bacillota</taxon>
        <taxon>Bacilli</taxon>
        <taxon>Bacillales</taxon>
        <taxon>Paenibacillaceae</taxon>
        <taxon>Paenibacillus</taxon>
    </lineage>
</organism>
<keyword evidence="5" id="KW-0804">Transcription</keyword>
<evidence type="ECO:0000313" key="8">
    <source>
        <dbReference type="EMBL" id="MBO7746236.1"/>
    </source>
</evidence>
<keyword evidence="2" id="KW-0805">Transcription regulation</keyword>
<feature type="domain" description="RNA polymerase sigma-70 region 2" evidence="6">
    <location>
        <begin position="9"/>
        <end position="77"/>
    </location>
</feature>
<evidence type="ECO:0000259" key="7">
    <source>
        <dbReference type="Pfam" id="PF08281"/>
    </source>
</evidence>
<protein>
    <submittedName>
        <fullName evidence="8">RNA polymerase sigma factor</fullName>
    </submittedName>
</protein>
<dbReference type="InterPro" id="IPR007627">
    <property type="entry name" value="RNA_pol_sigma70_r2"/>
</dbReference>
<evidence type="ECO:0000256" key="2">
    <source>
        <dbReference type="ARBA" id="ARBA00023015"/>
    </source>
</evidence>
<dbReference type="NCBIfam" id="TIGR02937">
    <property type="entry name" value="sigma70-ECF"/>
    <property type="match status" value="1"/>
</dbReference>
<evidence type="ECO:0000256" key="5">
    <source>
        <dbReference type="ARBA" id="ARBA00023163"/>
    </source>
</evidence>
<dbReference type="InterPro" id="IPR013325">
    <property type="entry name" value="RNA_pol_sigma_r2"/>
</dbReference>
<evidence type="ECO:0000256" key="4">
    <source>
        <dbReference type="ARBA" id="ARBA00023125"/>
    </source>
</evidence>
<dbReference type="PANTHER" id="PTHR43133">
    <property type="entry name" value="RNA POLYMERASE ECF-TYPE SIGMA FACTO"/>
    <property type="match status" value="1"/>
</dbReference>
<evidence type="ECO:0000259" key="6">
    <source>
        <dbReference type="Pfam" id="PF04542"/>
    </source>
</evidence>
<dbReference type="PANTHER" id="PTHR43133:SF8">
    <property type="entry name" value="RNA POLYMERASE SIGMA FACTOR HI_1459-RELATED"/>
    <property type="match status" value="1"/>
</dbReference>
<sequence>MDRALFRELYAAHAKPIFAFLLARTNDRELAADLLQDVFLKTWNRIEAVAAVPADERLYWLFAVAANRLKDQYRRSANRKRAEERLEAGPGAAPGDLSGVLAGRERMRELETQIGRLPEELRGLLLMKVLGGLSSVQIGAATGLPAGTVRYKISQARKLLAEGLRLTETAPAGAEREVKEHA</sequence>
<dbReference type="InterPro" id="IPR014284">
    <property type="entry name" value="RNA_pol_sigma-70_dom"/>
</dbReference>
<dbReference type="InterPro" id="IPR039425">
    <property type="entry name" value="RNA_pol_sigma-70-like"/>
</dbReference>
<keyword evidence="4" id="KW-0238">DNA-binding</keyword>
<proteinExistence type="inferred from homology"/>
<dbReference type="SUPFAM" id="SSF88659">
    <property type="entry name" value="Sigma3 and sigma4 domains of RNA polymerase sigma factors"/>
    <property type="match status" value="1"/>
</dbReference>
<evidence type="ECO:0000313" key="9">
    <source>
        <dbReference type="Proteomes" id="UP000670947"/>
    </source>
</evidence>
<dbReference type="SUPFAM" id="SSF88946">
    <property type="entry name" value="Sigma2 domain of RNA polymerase sigma factors"/>
    <property type="match status" value="1"/>
</dbReference>
<accession>A0ABS3WD17</accession>
<dbReference type="Gene3D" id="1.10.10.10">
    <property type="entry name" value="Winged helix-like DNA-binding domain superfamily/Winged helix DNA-binding domain"/>
    <property type="match status" value="1"/>
</dbReference>
<feature type="domain" description="RNA polymerase sigma factor 70 region 4 type 2" evidence="7">
    <location>
        <begin position="108"/>
        <end position="160"/>
    </location>
</feature>
<dbReference type="EMBL" id="JAGGDJ010000016">
    <property type="protein sequence ID" value="MBO7746236.1"/>
    <property type="molecule type" value="Genomic_DNA"/>
</dbReference>
<dbReference type="Pfam" id="PF04542">
    <property type="entry name" value="Sigma70_r2"/>
    <property type="match status" value="1"/>
</dbReference>
<dbReference type="Pfam" id="PF08281">
    <property type="entry name" value="Sigma70_r4_2"/>
    <property type="match status" value="1"/>
</dbReference>
<reference evidence="8 9" key="1">
    <citation type="submission" date="2021-03" db="EMBL/GenBank/DDBJ databases">
        <title>Paenibacillus artemisicola MWE-103 whole genome sequence.</title>
        <authorList>
            <person name="Ham Y.J."/>
        </authorList>
    </citation>
    <scope>NUCLEOTIDE SEQUENCE [LARGE SCALE GENOMIC DNA]</scope>
    <source>
        <strain evidence="8 9">MWE-103</strain>
    </source>
</reference>
<dbReference type="RefSeq" id="WP_208849025.1">
    <property type="nucleotide sequence ID" value="NZ_JAGGDJ010000016.1"/>
</dbReference>
<comment type="caution">
    <text evidence="8">The sequence shown here is derived from an EMBL/GenBank/DDBJ whole genome shotgun (WGS) entry which is preliminary data.</text>
</comment>
<dbReference type="InterPro" id="IPR013249">
    <property type="entry name" value="RNA_pol_sigma70_r4_t2"/>
</dbReference>